<gene>
    <name evidence="1" type="ORF">AVDCRST_MAG94-529</name>
</gene>
<dbReference type="AlphaFoldDB" id="A0A6J4KH65"/>
<accession>A0A6J4KH65</accession>
<dbReference type="EMBL" id="CADCTY010000178">
    <property type="protein sequence ID" value="CAA9303639.1"/>
    <property type="molecule type" value="Genomic_DNA"/>
</dbReference>
<organism evidence="1">
    <name type="scientific">uncultured Leptolyngbya sp</name>
    <dbReference type="NCBI Taxonomy" id="332963"/>
    <lineage>
        <taxon>Bacteria</taxon>
        <taxon>Bacillati</taxon>
        <taxon>Cyanobacteriota</taxon>
        <taxon>Cyanophyceae</taxon>
        <taxon>Leptolyngbyales</taxon>
        <taxon>Leptolyngbyaceae</taxon>
        <taxon>Leptolyngbya group</taxon>
        <taxon>Leptolyngbya</taxon>
        <taxon>environmental samples</taxon>
    </lineage>
</organism>
<proteinExistence type="predicted"/>
<sequence>MTKSVLGLAGHASTICLTRSSSFHTRCLGRLHRQQFSKHNVQTLLPHSRSLIPLWQP</sequence>
<evidence type="ECO:0000313" key="1">
    <source>
        <dbReference type="EMBL" id="CAA9303639.1"/>
    </source>
</evidence>
<protein>
    <submittedName>
        <fullName evidence="1">Uncharacterized protein</fullName>
    </submittedName>
</protein>
<reference evidence="1" key="1">
    <citation type="submission" date="2020-02" db="EMBL/GenBank/DDBJ databases">
        <authorList>
            <person name="Meier V. D."/>
        </authorList>
    </citation>
    <scope>NUCLEOTIDE SEQUENCE</scope>
    <source>
        <strain evidence="1">AVDCRST_MAG94</strain>
    </source>
</reference>
<name>A0A6J4KH65_9CYAN</name>